<gene>
    <name evidence="1" type="ORF">EDC34_10599</name>
</gene>
<dbReference type="OrthoDB" id="6706661at2"/>
<dbReference type="EMBL" id="SMAP01000005">
    <property type="protein sequence ID" value="TCT23509.1"/>
    <property type="molecule type" value="Genomic_DNA"/>
</dbReference>
<organism evidence="1 2">
    <name type="scientific">Thermomonas haemolytica</name>
    <dbReference type="NCBI Taxonomy" id="141949"/>
    <lineage>
        <taxon>Bacteria</taxon>
        <taxon>Pseudomonadati</taxon>
        <taxon>Pseudomonadota</taxon>
        <taxon>Gammaproteobacteria</taxon>
        <taxon>Lysobacterales</taxon>
        <taxon>Lysobacteraceae</taxon>
        <taxon>Thermomonas</taxon>
    </lineage>
</organism>
<evidence type="ECO:0000313" key="2">
    <source>
        <dbReference type="Proteomes" id="UP000295414"/>
    </source>
</evidence>
<dbReference type="RefSeq" id="WP_114959960.1">
    <property type="nucleotide sequence ID" value="NZ_MSZW01000040.1"/>
</dbReference>
<dbReference type="AlphaFoldDB" id="A0A4R3N970"/>
<comment type="caution">
    <text evidence="1">The sequence shown here is derived from an EMBL/GenBank/DDBJ whole genome shotgun (WGS) entry which is preliminary data.</text>
</comment>
<evidence type="ECO:0000313" key="1">
    <source>
        <dbReference type="EMBL" id="TCT23509.1"/>
    </source>
</evidence>
<protein>
    <submittedName>
        <fullName evidence="1">Uncharacterized protein</fullName>
    </submittedName>
</protein>
<reference evidence="1 2" key="1">
    <citation type="submission" date="2019-03" db="EMBL/GenBank/DDBJ databases">
        <title>Genomic Encyclopedia of Type Strains, Phase IV (KMG-IV): sequencing the most valuable type-strain genomes for metagenomic binning, comparative biology and taxonomic classification.</title>
        <authorList>
            <person name="Goeker M."/>
        </authorList>
    </citation>
    <scope>NUCLEOTIDE SEQUENCE [LARGE SCALE GENOMIC DNA]</scope>
    <source>
        <strain evidence="1 2">DSM 13605</strain>
    </source>
</reference>
<accession>A0A4R3N970</accession>
<dbReference type="Proteomes" id="UP000295414">
    <property type="component" value="Unassembled WGS sequence"/>
</dbReference>
<name>A0A4R3N970_9GAMM</name>
<sequence length="214" mass="23179">MPTRSGLILAIAVCLALAWWLAHPRVRLPAPAPATVAVPPACPLPPQVHPGEPPLQSPVPPGTVLPDVGPASLTALAGFSVDARVLGREDYRFGREAAYSPSDLALGWGRMADPAILKHLSIHQGGRWYHYRWRGHPPIPPAEIASSSANMHIVPADERVAAVLHRLHAGQHVRLDGWLVRIDDHGWHWVSSLRRDDTGNGACELVYTCAITPL</sequence>
<keyword evidence="2" id="KW-1185">Reference proteome</keyword>
<proteinExistence type="predicted"/>